<evidence type="ECO:0000256" key="1">
    <source>
        <dbReference type="SAM" id="MobiDB-lite"/>
    </source>
</evidence>
<feature type="compositionally biased region" description="Polar residues" evidence="1">
    <location>
        <begin position="7"/>
        <end position="20"/>
    </location>
</feature>
<keyword evidence="3" id="KW-1185">Reference proteome</keyword>
<proteinExistence type="predicted"/>
<reference evidence="2 4" key="1">
    <citation type="journal article" date="2020" name="Stud. Mycol.">
        <title>101 Dothideomycetes genomes: a test case for predicting lifestyles and emergence of pathogens.</title>
        <authorList>
            <person name="Haridas S."/>
            <person name="Albert R."/>
            <person name="Binder M."/>
            <person name="Bloem J."/>
            <person name="Labutti K."/>
            <person name="Salamov A."/>
            <person name="Andreopoulos B."/>
            <person name="Baker S."/>
            <person name="Barry K."/>
            <person name="Bills G."/>
            <person name="Bluhm B."/>
            <person name="Cannon C."/>
            <person name="Castanera R."/>
            <person name="Culley D."/>
            <person name="Daum C."/>
            <person name="Ezra D."/>
            <person name="Gonzalez J."/>
            <person name="Henrissat B."/>
            <person name="Kuo A."/>
            <person name="Liang C."/>
            <person name="Lipzen A."/>
            <person name="Lutzoni F."/>
            <person name="Magnuson J."/>
            <person name="Mondo S."/>
            <person name="Nolan M."/>
            <person name="Ohm R."/>
            <person name="Pangilinan J."/>
            <person name="Park H.-J."/>
            <person name="Ramirez L."/>
            <person name="Alfaro M."/>
            <person name="Sun H."/>
            <person name="Tritt A."/>
            <person name="Yoshinaga Y."/>
            <person name="Zwiers L.-H."/>
            <person name="Turgeon B."/>
            <person name="Goodwin S."/>
            <person name="Spatafora J."/>
            <person name="Crous P."/>
            <person name="Grigoriev I."/>
        </authorList>
    </citation>
    <scope>NUCLEOTIDE SEQUENCE</scope>
    <source>
        <strain evidence="2 4">CBS 304.34</strain>
    </source>
</reference>
<gene>
    <name evidence="2 4" type="ORF">BDZ99DRAFT_479691</name>
</gene>
<dbReference type="Proteomes" id="UP000504636">
    <property type="component" value="Unplaced"/>
</dbReference>
<name>A0A6A6YCW3_9PEZI</name>
<sequence length="118" mass="13858">MQRRDNQSFNQGDNDYILQQSDDKSTHQSADDVPLMRRDEVEDKEESNEDGIRQDEAEDEKEYSEECNEEALHAYTAFLERQVNELQTEARGSHVASMWLDMHQYTLLALPLTRYQSV</sequence>
<evidence type="ECO:0000313" key="3">
    <source>
        <dbReference type="Proteomes" id="UP000504636"/>
    </source>
</evidence>
<organism evidence="2">
    <name type="scientific">Mytilinidion resinicola</name>
    <dbReference type="NCBI Taxonomy" id="574789"/>
    <lineage>
        <taxon>Eukaryota</taxon>
        <taxon>Fungi</taxon>
        <taxon>Dikarya</taxon>
        <taxon>Ascomycota</taxon>
        <taxon>Pezizomycotina</taxon>
        <taxon>Dothideomycetes</taxon>
        <taxon>Pleosporomycetidae</taxon>
        <taxon>Mytilinidiales</taxon>
        <taxon>Mytilinidiaceae</taxon>
        <taxon>Mytilinidion</taxon>
    </lineage>
</organism>
<accession>A0A6A6YCW3</accession>
<protein>
    <submittedName>
        <fullName evidence="2 4">Uncharacterized protein</fullName>
    </submittedName>
</protein>
<dbReference type="AlphaFoldDB" id="A0A6A6YCW3"/>
<dbReference type="GeneID" id="54463167"/>
<reference evidence="4" key="3">
    <citation type="submission" date="2025-04" db="UniProtKB">
        <authorList>
            <consortium name="RefSeq"/>
        </authorList>
    </citation>
    <scope>IDENTIFICATION</scope>
    <source>
        <strain evidence="4">CBS 304.34</strain>
    </source>
</reference>
<evidence type="ECO:0000313" key="2">
    <source>
        <dbReference type="EMBL" id="KAF2806439.1"/>
    </source>
</evidence>
<dbReference type="RefSeq" id="XP_033573403.1">
    <property type="nucleotide sequence ID" value="XM_033722274.1"/>
</dbReference>
<feature type="region of interest" description="Disordered" evidence="1">
    <location>
        <begin position="1"/>
        <end position="64"/>
    </location>
</feature>
<feature type="compositionally biased region" description="Basic and acidic residues" evidence="1">
    <location>
        <begin position="21"/>
        <end position="41"/>
    </location>
</feature>
<dbReference type="EMBL" id="MU003707">
    <property type="protein sequence ID" value="KAF2806439.1"/>
    <property type="molecule type" value="Genomic_DNA"/>
</dbReference>
<evidence type="ECO:0000313" key="4">
    <source>
        <dbReference type="RefSeq" id="XP_033573403.1"/>
    </source>
</evidence>
<reference evidence="4" key="2">
    <citation type="submission" date="2020-04" db="EMBL/GenBank/DDBJ databases">
        <authorList>
            <consortium name="NCBI Genome Project"/>
        </authorList>
    </citation>
    <scope>NUCLEOTIDE SEQUENCE</scope>
    <source>
        <strain evidence="4">CBS 304.34</strain>
    </source>
</reference>